<dbReference type="AlphaFoldDB" id="A0A1C3W9L0"/>
<proteinExistence type="predicted"/>
<protein>
    <submittedName>
        <fullName evidence="1">Uncharacterized protein</fullName>
    </submittedName>
</protein>
<name>A0A1C3W9L0_9HYPH</name>
<evidence type="ECO:0000313" key="1">
    <source>
        <dbReference type="EMBL" id="SCB36591.1"/>
    </source>
</evidence>
<sequence length="51" mass="5780">MVSPTLVKGLHVKLILHYESKAARMETVHHTYLPGLVKLQFQLFFSTNSAP</sequence>
<dbReference type="Proteomes" id="UP000199101">
    <property type="component" value="Unassembled WGS sequence"/>
</dbReference>
<keyword evidence="2" id="KW-1185">Reference proteome</keyword>
<evidence type="ECO:0000313" key="2">
    <source>
        <dbReference type="Proteomes" id="UP000199101"/>
    </source>
</evidence>
<reference evidence="2" key="1">
    <citation type="submission" date="2016-08" db="EMBL/GenBank/DDBJ databases">
        <authorList>
            <person name="Varghese N."/>
            <person name="Submissions Spin"/>
        </authorList>
    </citation>
    <scope>NUCLEOTIDE SEQUENCE [LARGE SCALE GENOMIC DNA]</scope>
    <source>
        <strain evidence="2">HAMBI 2975</strain>
    </source>
</reference>
<accession>A0A1C3W9L0</accession>
<dbReference type="EMBL" id="FMAG01000004">
    <property type="protein sequence ID" value="SCB36591.1"/>
    <property type="molecule type" value="Genomic_DNA"/>
</dbReference>
<dbReference type="STRING" id="410764.GA0061103_5100"/>
<gene>
    <name evidence="1" type="ORF">GA0061103_5100</name>
</gene>
<organism evidence="1 2">
    <name type="scientific">Rhizobium multihospitium</name>
    <dbReference type="NCBI Taxonomy" id="410764"/>
    <lineage>
        <taxon>Bacteria</taxon>
        <taxon>Pseudomonadati</taxon>
        <taxon>Pseudomonadota</taxon>
        <taxon>Alphaproteobacteria</taxon>
        <taxon>Hyphomicrobiales</taxon>
        <taxon>Rhizobiaceae</taxon>
        <taxon>Rhizobium/Agrobacterium group</taxon>
        <taxon>Rhizobium</taxon>
    </lineage>
</organism>